<sequence length="106" mass="10944">MNAAATARQATANTPGRRRTACRKRWRPRAVPRIGGKSGTSRRGGTSAAGSGGSTKAVMAAGPSWGAATPVEAAAAILRPPVRPRPRISAACGKPRPVENRRHPQG</sequence>
<evidence type="ECO:0000313" key="3">
    <source>
        <dbReference type="Proteomes" id="UP000032066"/>
    </source>
</evidence>
<evidence type="ECO:0000256" key="1">
    <source>
        <dbReference type="SAM" id="MobiDB-lite"/>
    </source>
</evidence>
<dbReference type="EMBL" id="JXZB01000004">
    <property type="protein sequence ID" value="KIQ63351.1"/>
    <property type="molecule type" value="Genomic_DNA"/>
</dbReference>
<name>A0A0D0NVV0_KITGR</name>
<organism evidence="2 3">
    <name type="scientific">Kitasatospora griseola</name>
    <name type="common">Streptomyces griseolosporeus</name>
    <dbReference type="NCBI Taxonomy" id="2064"/>
    <lineage>
        <taxon>Bacteria</taxon>
        <taxon>Bacillati</taxon>
        <taxon>Actinomycetota</taxon>
        <taxon>Actinomycetes</taxon>
        <taxon>Kitasatosporales</taxon>
        <taxon>Streptomycetaceae</taxon>
        <taxon>Kitasatospora</taxon>
    </lineage>
</organism>
<gene>
    <name evidence="2" type="ORF">TR51_32200</name>
</gene>
<feature type="compositionally biased region" description="Low complexity" evidence="1">
    <location>
        <begin position="1"/>
        <end position="14"/>
    </location>
</feature>
<reference evidence="2 3" key="1">
    <citation type="submission" date="2015-02" db="EMBL/GenBank/DDBJ databases">
        <title>Draft genome sequence of Kitasatospora griseola MF730-N6, a bafilomycin, terpentecin and satosporin producer.</title>
        <authorList>
            <person name="Arens J.C."/>
            <person name="Haltli B."/>
            <person name="Kerr R.G."/>
        </authorList>
    </citation>
    <scope>NUCLEOTIDE SEQUENCE [LARGE SCALE GENOMIC DNA]</scope>
    <source>
        <strain evidence="2 3">MF730-N6</strain>
    </source>
</reference>
<feature type="region of interest" description="Disordered" evidence="1">
    <location>
        <begin position="79"/>
        <end position="106"/>
    </location>
</feature>
<evidence type="ECO:0000313" key="2">
    <source>
        <dbReference type="EMBL" id="KIQ63351.1"/>
    </source>
</evidence>
<comment type="caution">
    <text evidence="2">The sequence shown here is derived from an EMBL/GenBank/DDBJ whole genome shotgun (WGS) entry which is preliminary data.</text>
</comment>
<protein>
    <submittedName>
        <fullName evidence="2">Uncharacterized protein</fullName>
    </submittedName>
</protein>
<dbReference type="AlphaFoldDB" id="A0A0D0NVV0"/>
<feature type="compositionally biased region" description="Basic and acidic residues" evidence="1">
    <location>
        <begin position="96"/>
        <end position="106"/>
    </location>
</feature>
<accession>A0A0D0NVV0</accession>
<feature type="compositionally biased region" description="Basic residues" evidence="1">
    <location>
        <begin position="16"/>
        <end position="30"/>
    </location>
</feature>
<feature type="compositionally biased region" description="Low complexity" evidence="1">
    <location>
        <begin position="39"/>
        <end position="57"/>
    </location>
</feature>
<dbReference type="PATRIC" id="fig|2064.6.peg.6819"/>
<dbReference type="Proteomes" id="UP000032066">
    <property type="component" value="Unassembled WGS sequence"/>
</dbReference>
<keyword evidence="3" id="KW-1185">Reference proteome</keyword>
<proteinExistence type="predicted"/>
<feature type="region of interest" description="Disordered" evidence="1">
    <location>
        <begin position="1"/>
        <end position="58"/>
    </location>
</feature>